<proteinExistence type="predicted"/>
<keyword evidence="1" id="KW-1133">Transmembrane helix</keyword>
<reference evidence="3 4" key="1">
    <citation type="journal article" date="2005" name="Int. J. Syst. Evol. Microbiol.">
        <title>Nitrincola lacisaponensis gen. nov., sp. nov., a novel alkaliphilic bacterium isolated from an alkaline, saline lake.</title>
        <authorList>
            <person name="Dimitriu P.A."/>
            <person name="Shukla S.K."/>
            <person name="Conradt J."/>
            <person name="Marquez M.C."/>
            <person name="Ventosa A."/>
            <person name="Maglia A."/>
            <person name="Peyton B.M."/>
            <person name="Pinkart H.C."/>
            <person name="Mormile M.R."/>
        </authorList>
    </citation>
    <scope>NUCLEOTIDE SEQUENCE [LARGE SCALE GENOMIC DNA]</scope>
    <source>
        <strain evidence="3 4">4CA</strain>
    </source>
</reference>
<keyword evidence="4" id="KW-1185">Reference proteome</keyword>
<feature type="transmembrane region" description="Helical" evidence="1">
    <location>
        <begin position="92"/>
        <end position="117"/>
    </location>
</feature>
<evidence type="ECO:0000313" key="4">
    <source>
        <dbReference type="Proteomes" id="UP000027318"/>
    </source>
</evidence>
<keyword evidence="1" id="KW-0472">Membrane</keyword>
<dbReference type="InterPro" id="IPR051311">
    <property type="entry name" value="DedA_domain"/>
</dbReference>
<dbReference type="PATRIC" id="fig|267850.7.peg.2120"/>
<evidence type="ECO:0000313" key="3">
    <source>
        <dbReference type="EMBL" id="KDE39023.1"/>
    </source>
</evidence>
<dbReference type="EMBL" id="JMSZ01000032">
    <property type="protein sequence ID" value="KDE39023.1"/>
    <property type="molecule type" value="Genomic_DNA"/>
</dbReference>
<dbReference type="STRING" id="267850.ADINL_2152"/>
<dbReference type="PANTHER" id="PTHR42709:SF4">
    <property type="entry name" value="INNER MEMBRANE PROTEIN YQAA"/>
    <property type="match status" value="1"/>
</dbReference>
<keyword evidence="1" id="KW-0812">Transmembrane</keyword>
<organism evidence="3 4">
    <name type="scientific">Nitrincola lacisaponensis</name>
    <dbReference type="NCBI Taxonomy" id="267850"/>
    <lineage>
        <taxon>Bacteria</taxon>
        <taxon>Pseudomonadati</taxon>
        <taxon>Pseudomonadota</taxon>
        <taxon>Gammaproteobacteria</taxon>
        <taxon>Oceanospirillales</taxon>
        <taxon>Oceanospirillaceae</taxon>
        <taxon>Nitrincola</taxon>
    </lineage>
</organism>
<feature type="transmembrane region" description="Helical" evidence="1">
    <location>
        <begin position="123"/>
        <end position="143"/>
    </location>
</feature>
<dbReference type="InterPro" id="IPR032816">
    <property type="entry name" value="VTT_dom"/>
</dbReference>
<protein>
    <submittedName>
        <fullName evidence="3">Putative membrane protein</fullName>
    </submittedName>
</protein>
<dbReference type="Proteomes" id="UP000027318">
    <property type="component" value="Unassembled WGS sequence"/>
</dbReference>
<sequence>MGQTRLMEVGLLALFVSAFISATLLPGGSEALLAWMVHQGEYPVAQLIASATLGNVLGSLVTFGMGALLRLRYPLKTLDKPQHQRAKRWIEQYGAVALIMAWLPIVGDPLCFVAGWLGVRVSLSIVCIALGKLLRYLVVAGLFM</sequence>
<dbReference type="Pfam" id="PF09335">
    <property type="entry name" value="VTT_dom"/>
    <property type="match status" value="1"/>
</dbReference>
<dbReference type="GO" id="GO:0005886">
    <property type="term" value="C:plasma membrane"/>
    <property type="evidence" value="ECO:0007669"/>
    <property type="project" value="UniProtKB-ARBA"/>
</dbReference>
<gene>
    <name evidence="3" type="ORF">ADINL_2152</name>
</gene>
<dbReference type="PANTHER" id="PTHR42709">
    <property type="entry name" value="ALKALINE PHOSPHATASE LIKE PROTEIN"/>
    <property type="match status" value="1"/>
</dbReference>
<evidence type="ECO:0000259" key="2">
    <source>
        <dbReference type="Pfam" id="PF09335"/>
    </source>
</evidence>
<accession>A0A063XY14</accession>
<name>A0A063XY14_9GAMM</name>
<dbReference type="AlphaFoldDB" id="A0A063XY14"/>
<comment type="caution">
    <text evidence="3">The sequence shown here is derived from an EMBL/GenBank/DDBJ whole genome shotgun (WGS) entry which is preliminary data.</text>
</comment>
<feature type="transmembrane region" description="Helical" evidence="1">
    <location>
        <begin position="47"/>
        <end position="71"/>
    </location>
</feature>
<feature type="domain" description="VTT" evidence="2">
    <location>
        <begin position="46"/>
        <end position="141"/>
    </location>
</feature>
<evidence type="ECO:0000256" key="1">
    <source>
        <dbReference type="SAM" id="Phobius"/>
    </source>
</evidence>